<proteinExistence type="predicted"/>
<name>A0A1R4HG12_9GAMM</name>
<dbReference type="EMBL" id="FUKJ01000408">
    <property type="protein sequence ID" value="SJM95159.1"/>
    <property type="molecule type" value="Genomic_DNA"/>
</dbReference>
<gene>
    <name evidence="1" type="ORF">CRENPOLYSF2_4660002</name>
</gene>
<evidence type="ECO:0000313" key="2">
    <source>
        <dbReference type="Proteomes" id="UP000195442"/>
    </source>
</evidence>
<accession>A0A1R4HG12</accession>
<reference evidence="2" key="1">
    <citation type="submission" date="2017-02" db="EMBL/GenBank/DDBJ databases">
        <authorList>
            <person name="Daims H."/>
        </authorList>
    </citation>
    <scope>NUCLEOTIDE SEQUENCE [LARGE SCALE GENOMIC DNA]</scope>
</reference>
<sequence>MGNAFLLLLNQKGKHPHALKNRNSDTTDRLRPVFLVQNKYAPYPSSTT</sequence>
<keyword evidence="2" id="KW-1185">Reference proteome</keyword>
<dbReference type="Proteomes" id="UP000195442">
    <property type="component" value="Unassembled WGS sequence"/>
</dbReference>
<protein>
    <submittedName>
        <fullName evidence="1">Uncharacterized protein</fullName>
    </submittedName>
</protein>
<dbReference type="AlphaFoldDB" id="A0A1R4HG12"/>
<organism evidence="1 2">
    <name type="scientific">Crenothrix polyspora</name>
    <dbReference type="NCBI Taxonomy" id="360316"/>
    <lineage>
        <taxon>Bacteria</taxon>
        <taxon>Pseudomonadati</taxon>
        <taxon>Pseudomonadota</taxon>
        <taxon>Gammaproteobacteria</taxon>
        <taxon>Methylococcales</taxon>
        <taxon>Crenotrichaceae</taxon>
        <taxon>Crenothrix</taxon>
    </lineage>
</organism>
<evidence type="ECO:0000313" key="1">
    <source>
        <dbReference type="EMBL" id="SJM95159.1"/>
    </source>
</evidence>